<dbReference type="OrthoDB" id="550575at2759"/>
<dbReference type="AlphaFoldDB" id="A0A0G4FK38"/>
<dbReference type="PhylomeDB" id="A0A0G4FK38"/>
<feature type="region of interest" description="Disordered" evidence="1">
    <location>
        <begin position="81"/>
        <end position="125"/>
    </location>
</feature>
<reference evidence="2 3" key="1">
    <citation type="submission" date="2014-11" db="EMBL/GenBank/DDBJ databases">
        <authorList>
            <person name="Zhu J."/>
            <person name="Qi W."/>
            <person name="Song R."/>
        </authorList>
    </citation>
    <scope>NUCLEOTIDE SEQUENCE [LARGE SCALE GENOMIC DNA]</scope>
</reference>
<protein>
    <submittedName>
        <fullName evidence="2">Uncharacterized protein</fullName>
    </submittedName>
</protein>
<keyword evidence="3" id="KW-1185">Reference proteome</keyword>
<feature type="compositionally biased region" description="Low complexity" evidence="1">
    <location>
        <begin position="81"/>
        <end position="91"/>
    </location>
</feature>
<evidence type="ECO:0000313" key="3">
    <source>
        <dbReference type="Proteomes" id="UP000041254"/>
    </source>
</evidence>
<dbReference type="Proteomes" id="UP000041254">
    <property type="component" value="Unassembled WGS sequence"/>
</dbReference>
<evidence type="ECO:0000313" key="2">
    <source>
        <dbReference type="EMBL" id="CEM14149.1"/>
    </source>
</evidence>
<feature type="compositionally biased region" description="Basic and acidic residues" evidence="1">
    <location>
        <begin position="232"/>
        <end position="241"/>
    </location>
</feature>
<feature type="region of interest" description="Disordered" evidence="1">
    <location>
        <begin position="232"/>
        <end position="259"/>
    </location>
</feature>
<evidence type="ECO:0000256" key="1">
    <source>
        <dbReference type="SAM" id="MobiDB-lite"/>
    </source>
</evidence>
<gene>
    <name evidence="2" type="ORF">Vbra_15661</name>
</gene>
<sequence>MDPNKELVANARAVRDGLSRLLDQDQAAITAQASSPVGLALSYQLDSVACLLDTLPKKLQQREPSLTSAVAVDAHTSTTEAAAASGAAHTEPQWGEAPGASGPSYRLIHQSGNAPPVNHQGPARRRLSRDELANVFGHLQHWELTRHRRRLGTPLFHQSAANYTHLVIDCKDDTARRMWETMPLAVAHNWGERATNVREIKHRHPGWTIMVWRRGTWVALVEGHAIGRAAIAEKKRRERDGGQGTAAAPAVAGQGNQSADEGTLEVLSFEAVDLDDSIVVADSIYDPDLDPTSDLPPIPTALVHLPALKTIDNTPWEYLSARLGRKWYAPAVKTIIIDASPCDVDAGETWLTDCEAIEVLDNVRWDADQMADALRGLPADGKSLKALRTLRGIRMDEYVSHAEIDRLREVMVARGVSRSIRELGIDIGDSLWDAAPYREKLRETAQFIDAVAHPAAISEDLGQLQCGKIAVELVSRSRSSGSPTMQKIIDGFAKVAHTVAYCGSTEAIPAAISDNTFPDADTLQLFNDALDDEANVSRAVEIASNMPSLSFVKAGDDEYFHPLEWPADEVWRFLEQLQTVLVSNKVEKTLDIELNLSTAELTAAPDTHDSPCMWGPSYDIPSIGEVTVNVFGNVEDDEFDFDLFYYHVIAMVASFMGKLTDHKSTVVHIIDDEQLVVEFRRRFMPQQAGFNLSGGPYTLSLDDRKLCVRRRNAAT</sequence>
<dbReference type="EMBL" id="CDMY01000454">
    <property type="protein sequence ID" value="CEM14149.1"/>
    <property type="molecule type" value="Genomic_DNA"/>
</dbReference>
<dbReference type="VEuPathDB" id="CryptoDB:Vbra_15661"/>
<accession>A0A0G4FK38</accession>
<organism evidence="2 3">
    <name type="scientific">Vitrella brassicaformis (strain CCMP3155)</name>
    <dbReference type="NCBI Taxonomy" id="1169540"/>
    <lineage>
        <taxon>Eukaryota</taxon>
        <taxon>Sar</taxon>
        <taxon>Alveolata</taxon>
        <taxon>Colpodellida</taxon>
        <taxon>Vitrellaceae</taxon>
        <taxon>Vitrella</taxon>
    </lineage>
</organism>
<name>A0A0G4FK38_VITBC</name>
<dbReference type="InParanoid" id="A0A0G4FK38"/>
<proteinExistence type="predicted"/>